<name>A0A6A8H020_9LACO</name>
<organism evidence="2">
    <name type="scientific">Ligilactobacillus ruminis</name>
    <dbReference type="NCBI Taxonomy" id="1623"/>
    <lineage>
        <taxon>Bacteria</taxon>
        <taxon>Bacillati</taxon>
        <taxon>Bacillota</taxon>
        <taxon>Bacilli</taxon>
        <taxon>Lactobacillales</taxon>
        <taxon>Lactobacillaceae</taxon>
        <taxon>Ligilactobacillus</taxon>
    </lineage>
</organism>
<comment type="caution">
    <text evidence="2">The sequence shown here is derived from an EMBL/GenBank/DDBJ whole genome shotgun (WGS) entry which is preliminary data.</text>
</comment>
<dbReference type="AlphaFoldDB" id="A0A6A8H020"/>
<dbReference type="Pfam" id="PF19448">
    <property type="entry name" value="DUF5986"/>
    <property type="match status" value="1"/>
</dbReference>
<proteinExistence type="predicted"/>
<feature type="compositionally biased region" description="Basic and acidic residues" evidence="1">
    <location>
        <begin position="282"/>
        <end position="296"/>
    </location>
</feature>
<accession>A0A6A8H020</accession>
<evidence type="ECO:0000313" key="2">
    <source>
        <dbReference type="EMBL" id="MSA68435.1"/>
    </source>
</evidence>
<dbReference type="EMBL" id="WKOD01000010">
    <property type="protein sequence ID" value="MSA68435.1"/>
    <property type="molecule type" value="Genomic_DNA"/>
</dbReference>
<sequence>MKWSLINRLLIKYKWAITLLSINKQSLRLTIHCFYVKIKEKIKGAGKMFYSNDSIEKILRKIVFAIGNGLEDAGCSCNDYRSAKKIENSTHFFYSDAINSKILDLCVDGLSAVRFKRISWNLLVVVDEINKRTYNVMTKETFENAKKKLASRNTPYYLQSICHVENGNFNPCFEQLTLDGLDNGEKFFTNDELANDYYKIFGNKIDSSEYSHYTIVYSHERESITELELLKLDENLETIEHQDISEYITPQLPLYETPYSENQNKAETKNNLRLKPGVKPQLKNDDNENNNEKRQS</sequence>
<reference evidence="2" key="1">
    <citation type="journal article" date="2019" name="Nat. Med.">
        <title>A library of human gut bacterial isolates paired with longitudinal multiomics data enables mechanistic microbiome research.</title>
        <authorList>
            <person name="Poyet M."/>
            <person name="Groussin M."/>
            <person name="Gibbons S.M."/>
            <person name="Avila-Pacheco J."/>
            <person name="Jiang X."/>
            <person name="Kearney S.M."/>
            <person name="Perrotta A.R."/>
            <person name="Berdy B."/>
            <person name="Zhao S."/>
            <person name="Lieberman T.D."/>
            <person name="Swanson P.K."/>
            <person name="Smith M."/>
            <person name="Roesemann S."/>
            <person name="Alexander J.E."/>
            <person name="Rich S.A."/>
            <person name="Livny J."/>
            <person name="Vlamakis H."/>
            <person name="Clish C."/>
            <person name="Bullock K."/>
            <person name="Deik A."/>
            <person name="Scott J."/>
            <person name="Pierce K.A."/>
            <person name="Xavier R.J."/>
            <person name="Alm E.J."/>
        </authorList>
    </citation>
    <scope>NUCLEOTIDE SEQUENCE</scope>
    <source>
        <strain evidence="2">BIOML-A18</strain>
    </source>
</reference>
<dbReference type="RefSeq" id="WP_151917814.1">
    <property type="nucleotide sequence ID" value="NZ_WKNS01000011.1"/>
</dbReference>
<gene>
    <name evidence="2" type="ORF">GKC89_04910</name>
</gene>
<dbReference type="InterPro" id="IPR046028">
    <property type="entry name" value="DUF5986"/>
</dbReference>
<protein>
    <submittedName>
        <fullName evidence="2">Uncharacterized protein</fullName>
    </submittedName>
</protein>
<evidence type="ECO:0000256" key="1">
    <source>
        <dbReference type="SAM" id="MobiDB-lite"/>
    </source>
</evidence>
<feature type="region of interest" description="Disordered" evidence="1">
    <location>
        <begin position="261"/>
        <end position="296"/>
    </location>
</feature>